<dbReference type="GO" id="GO:0003677">
    <property type="term" value="F:DNA binding"/>
    <property type="evidence" value="ECO:0007669"/>
    <property type="project" value="UniProtKB-KW"/>
</dbReference>
<evidence type="ECO:0000256" key="2">
    <source>
        <dbReference type="ARBA" id="ARBA00023125"/>
    </source>
</evidence>
<evidence type="ECO:0000259" key="5">
    <source>
        <dbReference type="PROSITE" id="PS51504"/>
    </source>
</evidence>
<feature type="region of interest" description="Disordered" evidence="4">
    <location>
        <begin position="488"/>
        <end position="507"/>
    </location>
</feature>
<gene>
    <name evidence="6" type="ORF">Fot_15419</name>
</gene>
<feature type="compositionally biased region" description="Basic and acidic residues" evidence="4">
    <location>
        <begin position="262"/>
        <end position="279"/>
    </location>
</feature>
<feature type="compositionally biased region" description="Basic and acidic residues" evidence="4">
    <location>
        <begin position="221"/>
        <end position="248"/>
    </location>
</feature>
<evidence type="ECO:0000256" key="3">
    <source>
        <dbReference type="ARBA" id="ARBA00023242"/>
    </source>
</evidence>
<accession>A0ABD1W9E3</accession>
<dbReference type="PANTHER" id="PTHR11467:SF109">
    <property type="entry name" value="H15 DOMAIN-CONTAINING PROTEIN"/>
    <property type="match status" value="1"/>
</dbReference>
<dbReference type="SUPFAM" id="SSF46785">
    <property type="entry name" value="Winged helix' DNA-binding domain"/>
    <property type="match status" value="1"/>
</dbReference>
<organism evidence="6 7">
    <name type="scientific">Forsythia ovata</name>
    <dbReference type="NCBI Taxonomy" id="205694"/>
    <lineage>
        <taxon>Eukaryota</taxon>
        <taxon>Viridiplantae</taxon>
        <taxon>Streptophyta</taxon>
        <taxon>Embryophyta</taxon>
        <taxon>Tracheophyta</taxon>
        <taxon>Spermatophyta</taxon>
        <taxon>Magnoliopsida</taxon>
        <taxon>eudicotyledons</taxon>
        <taxon>Gunneridae</taxon>
        <taxon>Pentapetalae</taxon>
        <taxon>asterids</taxon>
        <taxon>lamiids</taxon>
        <taxon>Lamiales</taxon>
        <taxon>Oleaceae</taxon>
        <taxon>Forsythieae</taxon>
        <taxon>Forsythia</taxon>
    </lineage>
</organism>
<evidence type="ECO:0000256" key="1">
    <source>
        <dbReference type="ARBA" id="ARBA00004123"/>
    </source>
</evidence>
<dbReference type="PROSITE" id="PS51504">
    <property type="entry name" value="H15"/>
    <property type="match status" value="1"/>
</dbReference>
<dbReference type="Pfam" id="PF00538">
    <property type="entry name" value="Linker_histone"/>
    <property type="match status" value="1"/>
</dbReference>
<feature type="compositionally biased region" description="Basic residues" evidence="4">
    <location>
        <begin position="496"/>
        <end position="507"/>
    </location>
</feature>
<proteinExistence type="predicted"/>
<dbReference type="InterPro" id="IPR036388">
    <property type="entry name" value="WH-like_DNA-bd_sf"/>
</dbReference>
<feature type="region of interest" description="Disordered" evidence="4">
    <location>
        <begin position="145"/>
        <end position="308"/>
    </location>
</feature>
<sequence length="507" mass="58378">MAKFQEVIMKLAETHPNAPLTAARKSILQDRLNQFLSQSQTPDHPPYAAMIERALQELNEKWGSSEDSISKFIKKEYNNLPWAHLTLLKHHLGKLCESGNFVTRGHRYMLAGAIPSLNSSTGRKQKKRKRKQRLVWDWERERYKPHKKRESKQKNQQKGDQYEVTEDRKESEGLENHASENAIYGEEKPKEEDKGERLLSYNIRENNDGFDPSLSFIEPPSRTEFKDNEYLEEAKPQQQEGDRAKDNFPELSSQKPPAFESTRVEPHSRMEFDENKYLEASKPQQQEGDKAEDNCPELSSQGPPSFESIRVENSSHLVICSTNDFVAQECPIETKNLQLLDVSSEKLDSIEGVKLEQTNKEQLMEHPITQEPLIFGPLKDKSVGPTGLELVSTKEFCQSLRIQRPPEPKAAATTHDMELFAFSKTEDQHSAELKLSNLESLRDQHKTPKNSTPVTDQRVKLRSYRKQHEHEQVNLSKTDGKEVVQSFVNETDRLGAKKHGRRRKTMP</sequence>
<evidence type="ECO:0000256" key="4">
    <source>
        <dbReference type="SAM" id="MobiDB-lite"/>
    </source>
</evidence>
<dbReference type="GO" id="GO:0005634">
    <property type="term" value="C:nucleus"/>
    <property type="evidence" value="ECO:0007669"/>
    <property type="project" value="UniProtKB-SubCell"/>
</dbReference>
<feature type="domain" description="H15" evidence="5">
    <location>
        <begin position="43"/>
        <end position="112"/>
    </location>
</feature>
<keyword evidence="2" id="KW-0238">DNA-binding</keyword>
<dbReference type="InterPro" id="IPR036390">
    <property type="entry name" value="WH_DNA-bd_sf"/>
</dbReference>
<reference evidence="7" key="1">
    <citation type="submission" date="2024-07" db="EMBL/GenBank/DDBJ databases">
        <title>Two chromosome-level genome assemblies of Korean endemic species Abeliophyllum distichum and Forsythia ovata (Oleaceae).</title>
        <authorList>
            <person name="Jang H."/>
        </authorList>
    </citation>
    <scope>NUCLEOTIDE SEQUENCE [LARGE SCALE GENOMIC DNA]</scope>
</reference>
<comment type="subcellular location">
    <subcellularLocation>
        <location evidence="1">Nucleus</location>
    </subcellularLocation>
</comment>
<feature type="region of interest" description="Disordered" evidence="4">
    <location>
        <begin position="439"/>
        <end position="459"/>
    </location>
</feature>
<dbReference type="SMART" id="SM00526">
    <property type="entry name" value="H15"/>
    <property type="match status" value="1"/>
</dbReference>
<feature type="compositionally biased region" description="Basic and acidic residues" evidence="4">
    <location>
        <begin position="165"/>
        <end position="178"/>
    </location>
</feature>
<protein>
    <recommendedName>
        <fullName evidence="5">H15 domain-containing protein</fullName>
    </recommendedName>
</protein>
<evidence type="ECO:0000313" key="6">
    <source>
        <dbReference type="EMBL" id="KAL2546186.1"/>
    </source>
</evidence>
<keyword evidence="3" id="KW-0539">Nucleus</keyword>
<dbReference type="PANTHER" id="PTHR11467">
    <property type="entry name" value="HISTONE H1"/>
    <property type="match status" value="1"/>
</dbReference>
<keyword evidence="7" id="KW-1185">Reference proteome</keyword>
<feature type="compositionally biased region" description="Basic and acidic residues" evidence="4">
    <location>
        <begin position="185"/>
        <end position="197"/>
    </location>
</feature>
<name>A0ABD1W9E3_9LAMI</name>
<dbReference type="AlphaFoldDB" id="A0ABD1W9E3"/>
<dbReference type="Proteomes" id="UP001604277">
    <property type="component" value="Unassembled WGS sequence"/>
</dbReference>
<dbReference type="InterPro" id="IPR005818">
    <property type="entry name" value="Histone_H1/H5_H15"/>
</dbReference>
<dbReference type="EMBL" id="JBFOLJ010000004">
    <property type="protein sequence ID" value="KAL2546186.1"/>
    <property type="molecule type" value="Genomic_DNA"/>
</dbReference>
<evidence type="ECO:0000313" key="7">
    <source>
        <dbReference type="Proteomes" id="UP001604277"/>
    </source>
</evidence>
<comment type="caution">
    <text evidence="6">The sequence shown here is derived from an EMBL/GenBank/DDBJ whole genome shotgun (WGS) entry which is preliminary data.</text>
</comment>
<dbReference type="Gene3D" id="1.10.10.10">
    <property type="entry name" value="Winged helix-like DNA-binding domain superfamily/Winged helix DNA-binding domain"/>
    <property type="match status" value="1"/>
</dbReference>